<feature type="compositionally biased region" description="Pro residues" evidence="1">
    <location>
        <begin position="109"/>
        <end position="124"/>
    </location>
</feature>
<feature type="region of interest" description="Disordered" evidence="1">
    <location>
        <begin position="207"/>
        <end position="265"/>
    </location>
</feature>
<evidence type="ECO:0000256" key="1">
    <source>
        <dbReference type="SAM" id="MobiDB-lite"/>
    </source>
</evidence>
<feature type="region of interest" description="Disordered" evidence="1">
    <location>
        <begin position="1"/>
        <end position="189"/>
    </location>
</feature>
<gene>
    <name evidence="2" type="ORF">BJ508DRAFT_320884</name>
</gene>
<reference evidence="2 3" key="1">
    <citation type="journal article" date="2018" name="Nat. Ecol. Evol.">
        <title>Pezizomycetes genomes reveal the molecular basis of ectomycorrhizal truffle lifestyle.</title>
        <authorList>
            <person name="Murat C."/>
            <person name="Payen T."/>
            <person name="Noel B."/>
            <person name="Kuo A."/>
            <person name="Morin E."/>
            <person name="Chen J."/>
            <person name="Kohler A."/>
            <person name="Krizsan K."/>
            <person name="Balestrini R."/>
            <person name="Da Silva C."/>
            <person name="Montanini B."/>
            <person name="Hainaut M."/>
            <person name="Levati E."/>
            <person name="Barry K.W."/>
            <person name="Belfiori B."/>
            <person name="Cichocki N."/>
            <person name="Clum A."/>
            <person name="Dockter R.B."/>
            <person name="Fauchery L."/>
            <person name="Guy J."/>
            <person name="Iotti M."/>
            <person name="Le Tacon F."/>
            <person name="Lindquist E.A."/>
            <person name="Lipzen A."/>
            <person name="Malagnac F."/>
            <person name="Mello A."/>
            <person name="Molinier V."/>
            <person name="Miyauchi S."/>
            <person name="Poulain J."/>
            <person name="Riccioni C."/>
            <person name="Rubini A."/>
            <person name="Sitrit Y."/>
            <person name="Splivallo R."/>
            <person name="Traeger S."/>
            <person name="Wang M."/>
            <person name="Zifcakova L."/>
            <person name="Wipf D."/>
            <person name="Zambonelli A."/>
            <person name="Paolocci F."/>
            <person name="Nowrousian M."/>
            <person name="Ottonello S."/>
            <person name="Baldrian P."/>
            <person name="Spatafora J.W."/>
            <person name="Henrissat B."/>
            <person name="Nagy L.G."/>
            <person name="Aury J.M."/>
            <person name="Wincker P."/>
            <person name="Grigoriev I.V."/>
            <person name="Bonfante P."/>
            <person name="Martin F.M."/>
        </authorList>
    </citation>
    <scope>NUCLEOTIDE SEQUENCE [LARGE SCALE GENOMIC DNA]</scope>
    <source>
        <strain evidence="2 3">RN42</strain>
    </source>
</reference>
<accession>A0A3N4ILI0</accession>
<feature type="compositionally biased region" description="Basic and acidic residues" evidence="1">
    <location>
        <begin position="13"/>
        <end position="48"/>
    </location>
</feature>
<name>A0A3N4ILI0_ASCIM</name>
<keyword evidence="3" id="KW-1185">Reference proteome</keyword>
<sequence length="421" mass="47161">MPFGSNLLNRQGPKKDNVLRKKNRDADTKSEKKAQAAALDARKVEDPTPSRALAVRIPPVVERHTQRLSSTRSREIIEHYNYLSQPPQRPPYQSSRTDSSGRLKYIPGAWPPESPLPSPQPPIDPNRQQRPTGSESAQKPPRTAPSEATQKPLPRIPSGYYDRRFANPHNPPRPTRIPGEAPRHPSFARAPVSSGRLICFDVPVREAPAQSHPSNISTAPTRPPPQTSQSQTPTPYHPPGNTPSTALTIRPKPQSHATEPLPAHPNPESQHNLYFAYLLLLHHTICTLYIPPSLLHHTSWELSLIEPTRAKIQQYHDIITALTQQAENVKVLSSQAVNELSTKDDADPALVMENYVKLVELRDVLGEAIDRVRAVKNVEPVMRGVQQKKVWEKCAELTQILEFWRGKVGLVAVDMDRRLNV</sequence>
<dbReference type="Proteomes" id="UP000275078">
    <property type="component" value="Unassembled WGS sequence"/>
</dbReference>
<proteinExistence type="predicted"/>
<feature type="compositionally biased region" description="Polar residues" evidence="1">
    <location>
        <begin position="126"/>
        <end position="137"/>
    </location>
</feature>
<organism evidence="2 3">
    <name type="scientific">Ascobolus immersus RN42</name>
    <dbReference type="NCBI Taxonomy" id="1160509"/>
    <lineage>
        <taxon>Eukaryota</taxon>
        <taxon>Fungi</taxon>
        <taxon>Dikarya</taxon>
        <taxon>Ascomycota</taxon>
        <taxon>Pezizomycotina</taxon>
        <taxon>Pezizomycetes</taxon>
        <taxon>Pezizales</taxon>
        <taxon>Ascobolaceae</taxon>
        <taxon>Ascobolus</taxon>
    </lineage>
</organism>
<evidence type="ECO:0000313" key="2">
    <source>
        <dbReference type="EMBL" id="RPA86982.1"/>
    </source>
</evidence>
<evidence type="ECO:0000313" key="3">
    <source>
        <dbReference type="Proteomes" id="UP000275078"/>
    </source>
</evidence>
<protein>
    <submittedName>
        <fullName evidence="2">Uncharacterized protein</fullName>
    </submittedName>
</protein>
<dbReference type="AlphaFoldDB" id="A0A3N4ILI0"/>
<dbReference type="EMBL" id="ML119647">
    <property type="protein sequence ID" value="RPA86982.1"/>
    <property type="molecule type" value="Genomic_DNA"/>
</dbReference>